<protein>
    <submittedName>
        <fullName evidence="1">Uncharacterized protein</fullName>
    </submittedName>
</protein>
<organism evidence="1 2">
    <name type="scientific">Kipferlia bialata</name>
    <dbReference type="NCBI Taxonomy" id="797122"/>
    <lineage>
        <taxon>Eukaryota</taxon>
        <taxon>Metamonada</taxon>
        <taxon>Carpediemonas-like organisms</taxon>
        <taxon>Kipferlia</taxon>
    </lineage>
</organism>
<comment type="caution">
    <text evidence="1">The sequence shown here is derived from an EMBL/GenBank/DDBJ whole genome shotgun (WGS) entry which is preliminary data.</text>
</comment>
<evidence type="ECO:0000313" key="2">
    <source>
        <dbReference type="Proteomes" id="UP000265618"/>
    </source>
</evidence>
<name>A0A391NUC7_9EUKA</name>
<dbReference type="AlphaFoldDB" id="A0A391NUC7"/>
<dbReference type="EMBL" id="BDIP01008540">
    <property type="protein sequence ID" value="GCA64775.1"/>
    <property type="molecule type" value="Genomic_DNA"/>
</dbReference>
<accession>A0A391NUC7</accession>
<dbReference type="SUPFAM" id="SSF117281">
    <property type="entry name" value="Kelch motif"/>
    <property type="match status" value="1"/>
</dbReference>
<reference evidence="1 2" key="1">
    <citation type="journal article" date="2018" name="PLoS ONE">
        <title>The draft genome of Kipferlia bialata reveals reductive genome evolution in fornicate parasites.</title>
        <authorList>
            <person name="Tanifuji G."/>
            <person name="Takabayashi S."/>
            <person name="Kume K."/>
            <person name="Takagi M."/>
            <person name="Nakayama T."/>
            <person name="Kamikawa R."/>
            <person name="Inagaki Y."/>
            <person name="Hashimoto T."/>
        </authorList>
    </citation>
    <scope>NUCLEOTIDE SEQUENCE [LARGE SCALE GENOMIC DNA]</scope>
    <source>
        <strain evidence="1">NY0173</strain>
    </source>
</reference>
<proteinExistence type="predicted"/>
<sequence length="133" mass="14602">MTLDHDHNVTFTPIPGPPNPDGVYNTEIVRIGSSIVAYGGLLGRHTRTPAWFMAVYSIDSGEWESIPHIEGHSPVPTSMPAIGCKGDSLLVSNGYSKTTGWTEDMEWSVNRREWFSSTFECSGGRSALWVGPF</sequence>
<dbReference type="InterPro" id="IPR015915">
    <property type="entry name" value="Kelch-typ_b-propeller"/>
</dbReference>
<dbReference type="Proteomes" id="UP000265618">
    <property type="component" value="Unassembled WGS sequence"/>
</dbReference>
<dbReference type="Gene3D" id="2.120.10.80">
    <property type="entry name" value="Kelch-type beta propeller"/>
    <property type="match status" value="1"/>
</dbReference>
<gene>
    <name evidence="1" type="ORF">KIPB_015355</name>
</gene>
<evidence type="ECO:0000313" key="1">
    <source>
        <dbReference type="EMBL" id="GCA64775.1"/>
    </source>
</evidence>
<keyword evidence="2" id="KW-1185">Reference proteome</keyword>